<evidence type="ECO:0000256" key="6">
    <source>
        <dbReference type="SAM" id="MobiDB-lite"/>
    </source>
</evidence>
<dbReference type="PANTHER" id="PTHR10105:SF3">
    <property type="entry name" value="SELENOPROTEIN P"/>
    <property type="match status" value="1"/>
</dbReference>
<dbReference type="Proteomes" id="UP000694620">
    <property type="component" value="Chromosome 7"/>
</dbReference>
<keyword evidence="9" id="KW-1185">Reference proteome</keyword>
<keyword evidence="5" id="KW-0325">Glycoprotein</keyword>
<evidence type="ECO:0000256" key="5">
    <source>
        <dbReference type="ARBA" id="ARBA00023180"/>
    </source>
</evidence>
<evidence type="ECO:0000256" key="4">
    <source>
        <dbReference type="ARBA" id="ARBA00022933"/>
    </source>
</evidence>
<dbReference type="GO" id="GO:0008430">
    <property type="term" value="F:selenium binding"/>
    <property type="evidence" value="ECO:0007669"/>
    <property type="project" value="InterPro"/>
</dbReference>
<dbReference type="InterPro" id="IPR037941">
    <property type="entry name" value="SeP"/>
</dbReference>
<proteinExistence type="predicted"/>
<evidence type="ECO:0000313" key="9">
    <source>
        <dbReference type="Proteomes" id="UP000694620"/>
    </source>
</evidence>
<feature type="region of interest" description="Disordered" evidence="6">
    <location>
        <begin position="144"/>
        <end position="199"/>
    </location>
</feature>
<comment type="subcellular location">
    <subcellularLocation>
        <location evidence="1">Secreted</location>
    </subcellularLocation>
</comment>
<keyword evidence="4" id="KW-0712">Selenocysteine</keyword>
<protein>
    <recommendedName>
        <fullName evidence="7">Selenoprotein P N-terminal domain-containing protein</fullName>
    </recommendedName>
</protein>
<evidence type="ECO:0000256" key="3">
    <source>
        <dbReference type="ARBA" id="ARBA00022729"/>
    </source>
</evidence>
<dbReference type="Ensembl" id="ENSECRT00000015318.1">
    <property type="protein sequence ID" value="ENSECRP00000015053.1"/>
    <property type="gene ID" value="ENSECRG00000010033.1"/>
</dbReference>
<dbReference type="GO" id="GO:0005576">
    <property type="term" value="C:extracellular region"/>
    <property type="evidence" value="ECO:0007669"/>
    <property type="project" value="UniProtKB-SubCell"/>
</dbReference>
<reference evidence="8" key="3">
    <citation type="submission" date="2025-09" db="UniProtKB">
        <authorList>
            <consortium name="Ensembl"/>
        </authorList>
    </citation>
    <scope>IDENTIFICATION</scope>
</reference>
<dbReference type="Pfam" id="PF04592">
    <property type="entry name" value="SelP_N"/>
    <property type="match status" value="1"/>
</dbReference>
<evidence type="ECO:0000256" key="2">
    <source>
        <dbReference type="ARBA" id="ARBA00022525"/>
    </source>
</evidence>
<evidence type="ECO:0000313" key="8">
    <source>
        <dbReference type="Ensembl" id="ENSECRP00000015053.1"/>
    </source>
</evidence>
<evidence type="ECO:0000256" key="1">
    <source>
        <dbReference type="ARBA" id="ARBA00004613"/>
    </source>
</evidence>
<dbReference type="GO" id="GO:0001887">
    <property type="term" value="P:selenium compound metabolic process"/>
    <property type="evidence" value="ECO:0007669"/>
    <property type="project" value="TreeGrafter"/>
</dbReference>
<dbReference type="GeneTree" id="ENSGT00510000049326"/>
<dbReference type="PANTHER" id="PTHR10105">
    <property type="entry name" value="SELENOPROTEIN P"/>
    <property type="match status" value="1"/>
</dbReference>
<sequence length="199" mass="23410">MQATRMENLRQKLEKEGLVNITFLIVNHHDQKSQNLYSTLKRSVSEFIKVYDQEINQKDVWKTLSGTKDDFLIYDRCGRLTYHLGLPYSLLNFPYVEDSIRRTYCNGLCGNCSLQTNETTEGCKKPDIKIEENNEDHITNNSKEARHHHHHHHHHHNHSKPSGHNQHHRHTDHHMQTHNNEEGMSQQQAMDLSLPLEKP</sequence>
<dbReference type="InterPro" id="IPR007671">
    <property type="entry name" value="Selenoprotein-P_N"/>
</dbReference>
<dbReference type="AlphaFoldDB" id="A0A8C4X9A9"/>
<keyword evidence="3" id="KW-0732">Signal</keyword>
<name>A0A8C4X9A9_ERPCA</name>
<evidence type="ECO:0000259" key="7">
    <source>
        <dbReference type="Pfam" id="PF04592"/>
    </source>
</evidence>
<feature type="domain" description="Selenoprotein P N-terminal" evidence="7">
    <location>
        <begin position="1"/>
        <end position="186"/>
    </location>
</feature>
<reference evidence="8" key="2">
    <citation type="submission" date="2025-08" db="UniProtKB">
        <authorList>
            <consortium name="Ensembl"/>
        </authorList>
    </citation>
    <scope>IDENTIFICATION</scope>
</reference>
<keyword evidence="2" id="KW-0964">Secreted</keyword>
<organism evidence="8 9">
    <name type="scientific">Erpetoichthys calabaricus</name>
    <name type="common">Rope fish</name>
    <name type="synonym">Calamoichthys calabaricus</name>
    <dbReference type="NCBI Taxonomy" id="27687"/>
    <lineage>
        <taxon>Eukaryota</taxon>
        <taxon>Metazoa</taxon>
        <taxon>Chordata</taxon>
        <taxon>Craniata</taxon>
        <taxon>Vertebrata</taxon>
        <taxon>Euteleostomi</taxon>
        <taxon>Actinopterygii</taxon>
        <taxon>Polypteriformes</taxon>
        <taxon>Polypteridae</taxon>
        <taxon>Erpetoichthys</taxon>
    </lineage>
</organism>
<feature type="compositionally biased region" description="Basic residues" evidence="6">
    <location>
        <begin position="145"/>
        <end position="172"/>
    </location>
</feature>
<accession>A0A8C4X9A9</accession>
<gene>
    <name evidence="8" type="primary">selenop</name>
</gene>
<reference evidence="8" key="1">
    <citation type="submission" date="2021-06" db="EMBL/GenBank/DDBJ databases">
        <authorList>
            <consortium name="Wellcome Sanger Institute Data Sharing"/>
        </authorList>
    </citation>
    <scope>NUCLEOTIDE SEQUENCE [LARGE SCALE GENOMIC DNA]</scope>
</reference>